<keyword evidence="3 14" id="KW-0813">Transport</keyword>
<feature type="transmembrane region" description="Helical" evidence="16">
    <location>
        <begin position="70"/>
        <end position="90"/>
    </location>
</feature>
<feature type="domain" description="Cytochrome oxidase subunit I profile" evidence="17">
    <location>
        <begin position="50"/>
        <end position="577"/>
    </location>
</feature>
<keyword evidence="4" id="KW-1003">Cell membrane</keyword>
<feature type="transmembrane region" description="Helical" evidence="16">
    <location>
        <begin position="27"/>
        <end position="49"/>
    </location>
</feature>
<reference evidence="18 19" key="1">
    <citation type="journal article" date="2009" name="J. Bacteriol.">
        <title>Draft genome sequence of the extremely acidophilic bacterium Acidithiobacillus caldus ATCC 51756 reveals metabolic versatility in the genus Acidithiobacillus.</title>
        <authorList>
            <person name="Valdes J."/>
            <person name="Quatrini R."/>
            <person name="Hallberg K."/>
            <person name="Dopson M."/>
            <person name="Valenzuela P.D."/>
            <person name="Holmes D.S."/>
        </authorList>
    </citation>
    <scope>NUCLEOTIDE SEQUENCE [LARGE SCALE GENOMIC DNA]</scope>
    <source>
        <strain evidence="19">ATCC 51756 / DSM 8584 / KU</strain>
    </source>
</reference>
<evidence type="ECO:0000256" key="1">
    <source>
        <dbReference type="ARBA" id="ARBA00004651"/>
    </source>
</evidence>
<dbReference type="Pfam" id="PF00115">
    <property type="entry name" value="COX1"/>
    <property type="match status" value="1"/>
</dbReference>
<feature type="transmembrane region" description="Helical" evidence="16">
    <location>
        <begin position="244"/>
        <end position="273"/>
    </location>
</feature>
<evidence type="ECO:0000256" key="2">
    <source>
        <dbReference type="ARBA" id="ARBA00009578"/>
    </source>
</evidence>
<evidence type="ECO:0000256" key="7">
    <source>
        <dbReference type="ARBA" id="ARBA00022692"/>
    </source>
</evidence>
<dbReference type="GO" id="GO:0046872">
    <property type="term" value="F:metal ion binding"/>
    <property type="evidence" value="ECO:0007669"/>
    <property type="project" value="UniProtKB-KW"/>
</dbReference>
<keyword evidence="18" id="KW-0560">Oxidoreductase</keyword>
<evidence type="ECO:0000256" key="9">
    <source>
        <dbReference type="ARBA" id="ARBA00022982"/>
    </source>
</evidence>
<proteinExistence type="inferred from homology"/>
<evidence type="ECO:0000256" key="13">
    <source>
        <dbReference type="ARBA" id="ARBA00023136"/>
    </source>
</evidence>
<dbReference type="InterPro" id="IPR023615">
    <property type="entry name" value="Cyt_c_Oxase_su1_BS"/>
</dbReference>
<feature type="transmembrane region" description="Helical" evidence="16">
    <location>
        <begin position="158"/>
        <end position="181"/>
    </location>
</feature>
<dbReference type="RefSeq" id="WP_004870827.1">
    <property type="nucleotide sequence ID" value="NZ_CP005986.1"/>
</dbReference>
<comment type="similarity">
    <text evidence="2 14">Belongs to the heme-copper respiratory oxidase family.</text>
</comment>
<feature type="transmembrane region" description="Helical" evidence="16">
    <location>
        <begin position="399"/>
        <end position="422"/>
    </location>
</feature>
<dbReference type="InterPro" id="IPR023616">
    <property type="entry name" value="Cyt_c_oxase-like_su1_dom"/>
</dbReference>
<feature type="transmembrane region" description="Helical" evidence="16">
    <location>
        <begin position="365"/>
        <end position="387"/>
    </location>
</feature>
<evidence type="ECO:0000256" key="3">
    <source>
        <dbReference type="ARBA" id="ARBA00022448"/>
    </source>
</evidence>
<keyword evidence="6 14" id="KW-0679">Respiratory chain</keyword>
<gene>
    <name evidence="18" type="ORF">Acaty_c0678</name>
</gene>
<name>A0A059ZSS2_ACICK</name>
<evidence type="ECO:0000313" key="19">
    <source>
        <dbReference type="Proteomes" id="UP000005522"/>
    </source>
</evidence>
<evidence type="ECO:0000256" key="8">
    <source>
        <dbReference type="ARBA" id="ARBA00022723"/>
    </source>
</evidence>
<dbReference type="GO" id="GO:0015990">
    <property type="term" value="P:electron transport coupled proton transport"/>
    <property type="evidence" value="ECO:0007669"/>
    <property type="project" value="TreeGrafter"/>
</dbReference>
<evidence type="ECO:0000256" key="11">
    <source>
        <dbReference type="ARBA" id="ARBA00023004"/>
    </source>
</evidence>
<dbReference type="PROSITE" id="PS50855">
    <property type="entry name" value="COX1"/>
    <property type="match status" value="1"/>
</dbReference>
<evidence type="ECO:0000256" key="15">
    <source>
        <dbReference type="SAM" id="MobiDB-lite"/>
    </source>
</evidence>
<keyword evidence="11" id="KW-0408">Iron</keyword>
<keyword evidence="5 14" id="KW-0349">Heme</keyword>
<dbReference type="Gene3D" id="1.20.210.10">
    <property type="entry name" value="Cytochrome c oxidase-like, subunit I domain"/>
    <property type="match status" value="1"/>
</dbReference>
<keyword evidence="9 14" id="KW-0249">Electron transport</keyword>
<dbReference type="GO" id="GO:0009486">
    <property type="term" value="F:cytochrome bo3 ubiquinol oxidase activity"/>
    <property type="evidence" value="ECO:0007669"/>
    <property type="project" value="TreeGrafter"/>
</dbReference>
<dbReference type="GeneID" id="92930674"/>
<feature type="transmembrane region" description="Helical" evidence="16">
    <location>
        <begin position="469"/>
        <end position="492"/>
    </location>
</feature>
<evidence type="ECO:0000256" key="5">
    <source>
        <dbReference type="ARBA" id="ARBA00022617"/>
    </source>
</evidence>
<dbReference type="InterPro" id="IPR000883">
    <property type="entry name" value="Cyt_C_Oxase_1"/>
</dbReference>
<evidence type="ECO:0000256" key="14">
    <source>
        <dbReference type="RuleBase" id="RU000370"/>
    </source>
</evidence>
<dbReference type="KEGG" id="acz:Acaty_c0678"/>
<dbReference type="GO" id="GO:0004129">
    <property type="term" value="F:cytochrome-c oxidase activity"/>
    <property type="evidence" value="ECO:0007669"/>
    <property type="project" value="InterPro"/>
</dbReference>
<keyword evidence="10 16" id="KW-1133">Transmembrane helix</keyword>
<feature type="transmembrane region" description="Helical" evidence="16">
    <location>
        <begin position="208"/>
        <end position="232"/>
    </location>
</feature>
<evidence type="ECO:0000256" key="4">
    <source>
        <dbReference type="ARBA" id="ARBA00022475"/>
    </source>
</evidence>
<evidence type="ECO:0000256" key="12">
    <source>
        <dbReference type="ARBA" id="ARBA00023008"/>
    </source>
</evidence>
<feature type="transmembrane region" description="Helical" evidence="16">
    <location>
        <begin position="434"/>
        <end position="457"/>
    </location>
</feature>
<dbReference type="PRINTS" id="PR01165">
    <property type="entry name" value="CYCOXIDASEI"/>
</dbReference>
<feature type="transmembrane region" description="Helical" evidence="16">
    <location>
        <begin position="512"/>
        <end position="536"/>
    </location>
</feature>
<evidence type="ECO:0000256" key="6">
    <source>
        <dbReference type="ARBA" id="ARBA00022660"/>
    </source>
</evidence>
<evidence type="ECO:0000256" key="16">
    <source>
        <dbReference type="SAM" id="Phobius"/>
    </source>
</evidence>
<feature type="transmembrane region" description="Helical" evidence="16">
    <location>
        <begin position="603"/>
        <end position="622"/>
    </location>
</feature>
<keyword evidence="12" id="KW-0186">Copper</keyword>
<keyword evidence="8" id="KW-0479">Metal-binding</keyword>
<evidence type="ECO:0000313" key="18">
    <source>
        <dbReference type="EMBL" id="AIA54558.1"/>
    </source>
</evidence>
<dbReference type="PANTHER" id="PTHR10422">
    <property type="entry name" value="CYTOCHROME C OXIDASE SUBUNIT 1"/>
    <property type="match status" value="1"/>
</dbReference>
<accession>A0A059ZSS2</accession>
<feature type="transmembrane region" description="Helical" evidence="16">
    <location>
        <begin position="329"/>
        <end position="350"/>
    </location>
</feature>
<dbReference type="PANTHER" id="PTHR10422:SF35">
    <property type="entry name" value="CYTOCHROME BO(3) UBIQUINOL OXIDASE SUBUNIT 1"/>
    <property type="match status" value="1"/>
</dbReference>
<protein>
    <submittedName>
        <fullName evidence="18">Cytochrome O ubiquinol oxidase subunit I</fullName>
        <ecNumber evidence="18">1.10.3.-</ecNumber>
    </submittedName>
</protein>
<keyword evidence="7 14" id="KW-0812">Transmembrane</keyword>
<feature type="transmembrane region" description="Helical" evidence="16">
    <location>
        <begin position="122"/>
        <end position="146"/>
    </location>
</feature>
<dbReference type="EC" id="1.10.3.-" evidence="18"/>
<dbReference type="Proteomes" id="UP000005522">
    <property type="component" value="Chromosome"/>
</dbReference>
<dbReference type="SUPFAM" id="SSF81442">
    <property type="entry name" value="Cytochrome c oxidase subunit I-like"/>
    <property type="match status" value="1"/>
</dbReference>
<dbReference type="PROSITE" id="PS00077">
    <property type="entry name" value="COX1_CUB"/>
    <property type="match status" value="1"/>
</dbReference>
<comment type="subcellular location">
    <subcellularLocation>
        <location evidence="1">Cell membrane</location>
        <topology evidence="1">Multi-pass membrane protein</topology>
    </subcellularLocation>
</comment>
<sequence length="717" mass="79503">MLVDLPGGWNPLLGRLAWSQIPYDNPILAPLFVAVVLGGIAIVALITYYGKWGYLWKEWLTTVDHKKLGVMYIIIGLVMLFRGFVDGLMIRTQQAWAVGPDSSGVFGALHGYLTPFHYGQVYSAHGLIMILLAATPLLVGFMNIIVPIQIGARDMAYPYLNALGLWITAAGAALIMASLFVGNFAHNGWFGYAPIFEIQYSPGVGVDYWMWTLQLLALGTTLGGINLLVTIIKMRAPGMTWFRLPIFVWASLSANIIALTSFPALQVALGLVAADRYLGAHFFTAGLGGNLMLYTNLFWIWGHPEVYFVILPAFGMMSEIFPVFSEKPLFGYITMVLASFAIAGVSWLVWLHHFFTMGAGPDVNSFFSVATMLVGIPTGVKVFNWAFTMYRGRLTFTAAMLWAIGALFLLLIGGLTGMMLAIPAINYMVHNSVFVIAHFHSMLLVIVYAVFGSVIFWFPKVFGFKLDEFWAKTMFWLFTTGTVLVFVPMYMLGFMGMTRRLDYVFNVHWQPYLLVMEGGIVVYTLSVFAFFVLLYVSIRDRVKNRVGADAWGTSRSLEWLTHSPVPFYNFAVTPHVNARDEAAWRRANGIAGVQPAKYVDIHMPNNTAVALYIGALTFVLGFALTWRIWWLCLASLVAIIVLMIVRSYRGDPGYIVTAAELERMEREAIARERQIDGSAGEPVVGGAPAVGRPAMAYERSDLPTTSTPPSMGPGARH</sequence>
<evidence type="ECO:0000259" key="17">
    <source>
        <dbReference type="PROSITE" id="PS50855"/>
    </source>
</evidence>
<dbReference type="HOGENOM" id="CLU_011899_7_3_6"/>
<keyword evidence="13 16" id="KW-0472">Membrane</keyword>
<organism evidence="18 19">
    <name type="scientific">Acidithiobacillus caldus (strain ATCC 51756 / DSM 8584 / KU)</name>
    <dbReference type="NCBI Taxonomy" id="637389"/>
    <lineage>
        <taxon>Bacteria</taxon>
        <taxon>Pseudomonadati</taxon>
        <taxon>Pseudomonadota</taxon>
        <taxon>Acidithiobacillia</taxon>
        <taxon>Acidithiobacillales</taxon>
        <taxon>Acidithiobacillaceae</taxon>
        <taxon>Acidithiobacillus</taxon>
    </lineage>
</organism>
<dbReference type="GO" id="GO:0020037">
    <property type="term" value="F:heme binding"/>
    <property type="evidence" value="ECO:0007669"/>
    <property type="project" value="InterPro"/>
</dbReference>
<dbReference type="AlphaFoldDB" id="A0A059ZSS2"/>
<evidence type="ECO:0000256" key="10">
    <source>
        <dbReference type="ARBA" id="ARBA00022989"/>
    </source>
</evidence>
<dbReference type="InterPro" id="IPR036927">
    <property type="entry name" value="Cyt_c_oxase-like_su1_sf"/>
</dbReference>
<dbReference type="GO" id="GO:0022904">
    <property type="term" value="P:respiratory electron transport chain"/>
    <property type="evidence" value="ECO:0007669"/>
    <property type="project" value="TreeGrafter"/>
</dbReference>
<feature type="region of interest" description="Disordered" evidence="15">
    <location>
        <begin position="697"/>
        <end position="717"/>
    </location>
</feature>
<dbReference type="GO" id="GO:0005886">
    <property type="term" value="C:plasma membrane"/>
    <property type="evidence" value="ECO:0007669"/>
    <property type="project" value="UniProtKB-SubCell"/>
</dbReference>
<dbReference type="GO" id="GO:0009060">
    <property type="term" value="P:aerobic respiration"/>
    <property type="evidence" value="ECO:0007669"/>
    <property type="project" value="InterPro"/>
</dbReference>
<dbReference type="eggNOG" id="COG0843">
    <property type="taxonomic scope" value="Bacteria"/>
</dbReference>
<dbReference type="EMBL" id="CP005986">
    <property type="protein sequence ID" value="AIA54558.1"/>
    <property type="molecule type" value="Genomic_DNA"/>
</dbReference>
<feature type="transmembrane region" description="Helical" evidence="16">
    <location>
        <begin position="293"/>
        <end position="317"/>
    </location>
</feature>
<feature type="transmembrane region" description="Helical" evidence="16">
    <location>
        <begin position="628"/>
        <end position="645"/>
    </location>
</feature>